<organism evidence="7 8">
    <name type="scientific">Shewanella colwelliana</name>
    <name type="common">Alteromonas colwelliana</name>
    <dbReference type="NCBI Taxonomy" id="23"/>
    <lineage>
        <taxon>Bacteria</taxon>
        <taxon>Pseudomonadati</taxon>
        <taxon>Pseudomonadota</taxon>
        <taxon>Gammaproteobacteria</taxon>
        <taxon>Alteromonadales</taxon>
        <taxon>Shewanellaceae</taxon>
        <taxon>Shewanella</taxon>
    </lineage>
</organism>
<dbReference type="Gene3D" id="3.40.50.150">
    <property type="entry name" value="Vaccinia Virus protein VP39"/>
    <property type="match status" value="1"/>
</dbReference>
<evidence type="ECO:0000313" key="8">
    <source>
        <dbReference type="Proteomes" id="UP000095230"/>
    </source>
</evidence>
<reference evidence="7 8" key="1">
    <citation type="submission" date="2016-07" db="EMBL/GenBank/DDBJ databases">
        <title>Whole-genome of two Shewanella species isolated from a digestive organ of sea cucumber Apostichopus japonicus Selenka 1867.</title>
        <authorList>
            <person name="Hong H.-H."/>
            <person name="Choi H."/>
            <person name="Cheon S."/>
            <person name="Oh J.-S."/>
            <person name="Lee H.-G."/>
            <person name="Park C."/>
        </authorList>
    </citation>
    <scope>NUCLEOTIDE SEQUENCE [LARGE SCALE GENOMIC DNA]</scope>
    <source>
        <strain evidence="7 8">CSB03KR</strain>
    </source>
</reference>
<dbReference type="Pfam" id="PF01564">
    <property type="entry name" value="Spermine_synth"/>
    <property type="match status" value="1"/>
</dbReference>
<evidence type="ECO:0000256" key="2">
    <source>
        <dbReference type="ARBA" id="ARBA00022679"/>
    </source>
</evidence>
<accession>A0A1E5IRD8</accession>
<evidence type="ECO:0000256" key="3">
    <source>
        <dbReference type="ARBA" id="ARBA00023115"/>
    </source>
</evidence>
<dbReference type="EMBL" id="BPEU01000005">
    <property type="protein sequence ID" value="GIU37272.1"/>
    <property type="molecule type" value="Genomic_DNA"/>
</dbReference>
<dbReference type="GO" id="GO:0006596">
    <property type="term" value="P:polyamine biosynthetic process"/>
    <property type="evidence" value="ECO:0007669"/>
    <property type="project" value="UniProtKB-UniRule"/>
</dbReference>
<dbReference type="InterPro" id="IPR030374">
    <property type="entry name" value="PABS"/>
</dbReference>
<evidence type="ECO:0000313" key="6">
    <source>
        <dbReference type="EMBL" id="GIU37272.1"/>
    </source>
</evidence>
<proteinExistence type="inferred from homology"/>
<dbReference type="PANTHER" id="PTHR43317:SF1">
    <property type="entry name" value="THERMOSPERMINE SYNTHASE ACAULIS5"/>
    <property type="match status" value="1"/>
</dbReference>
<evidence type="ECO:0000256" key="4">
    <source>
        <dbReference type="PROSITE-ProRule" id="PRU00354"/>
    </source>
</evidence>
<dbReference type="PANTHER" id="PTHR43317">
    <property type="entry name" value="THERMOSPERMINE SYNTHASE ACAULIS5"/>
    <property type="match status" value="1"/>
</dbReference>
<dbReference type="PROSITE" id="PS51006">
    <property type="entry name" value="PABS_2"/>
    <property type="match status" value="1"/>
</dbReference>
<dbReference type="SUPFAM" id="SSF53335">
    <property type="entry name" value="S-adenosyl-L-methionine-dependent methyltransferases"/>
    <property type="match status" value="1"/>
</dbReference>
<dbReference type="InterPro" id="IPR029063">
    <property type="entry name" value="SAM-dependent_MTases_sf"/>
</dbReference>
<feature type="domain" description="PABS" evidence="5">
    <location>
        <begin position="1"/>
        <end position="224"/>
    </location>
</feature>
<dbReference type="RefSeq" id="WP_069671741.1">
    <property type="nucleotide sequence ID" value="NZ_BPEU01000005.1"/>
</dbReference>
<dbReference type="AlphaFoldDB" id="A0A1E5IRD8"/>
<evidence type="ECO:0000313" key="9">
    <source>
        <dbReference type="Proteomes" id="UP000773469"/>
    </source>
</evidence>
<reference evidence="6 9" key="2">
    <citation type="submission" date="2021-05" db="EMBL/GenBank/DDBJ databases">
        <title>Molecular characterization for Shewanella algae harboring chromosomal blaOXA-55-like strains isolated from clinical and environment sample.</title>
        <authorList>
            <person name="Ohama Y."/>
            <person name="Aoki K."/>
            <person name="Harada S."/>
            <person name="Moriya K."/>
            <person name="Ishii Y."/>
            <person name="Tateda K."/>
        </authorList>
    </citation>
    <scope>NUCLEOTIDE SEQUENCE [LARGE SCALE GENOMIC DNA]</scope>
    <source>
        <strain evidence="6 9">MBTL60-118</strain>
    </source>
</reference>
<dbReference type="Proteomes" id="UP000773469">
    <property type="component" value="Unassembled WGS sequence"/>
</dbReference>
<keyword evidence="3 4" id="KW-0620">Polyamine biosynthesis</keyword>
<comment type="caution">
    <text evidence="7">The sequence shown here is derived from an EMBL/GenBank/DDBJ whole genome shotgun (WGS) entry which is preliminary data.</text>
</comment>
<sequence length="247" mass="27651">MTELYTLHRTDDEIGPLIVLENKEIRMLSFGDNDEQSKLLKATPHIPQHTYLQAMLLVLLFIKPKRVIILGLGGGGLIHALRQFDTGIKVTAVELRASVIEIAKRFFQLPIGKKLSLVHQDAAHFLEEKDHKKADVIFADIYGADGVDESQLSDSFISNASMMLKSDGYLVLNCWKEHSQNRELLSLLQAHFAEVRACLTGGGNWVVIAGKVTRDISASALKTNAQQLSQKLDFQLGRSLTRFDIWQ</sequence>
<gene>
    <name evidence="7" type="ORF">BEL05_09735</name>
    <name evidence="6" type="ORF">TUM3794_07670</name>
</gene>
<protein>
    <submittedName>
        <fullName evidence="7">Spermidine synthase</fullName>
    </submittedName>
</protein>
<dbReference type="OrthoDB" id="9761985at2"/>
<dbReference type="Proteomes" id="UP000095230">
    <property type="component" value="Unassembled WGS sequence"/>
</dbReference>
<feature type="active site" description="Proton acceptor" evidence="4">
    <location>
        <position position="140"/>
    </location>
</feature>
<dbReference type="GO" id="GO:0016740">
    <property type="term" value="F:transferase activity"/>
    <property type="evidence" value="ECO:0007669"/>
    <property type="project" value="UniProtKB-UniRule"/>
</dbReference>
<dbReference type="STRING" id="23.BEL05_09735"/>
<evidence type="ECO:0000313" key="7">
    <source>
        <dbReference type="EMBL" id="OEG72558.1"/>
    </source>
</evidence>
<dbReference type="EMBL" id="MCBT01000046">
    <property type="protein sequence ID" value="OEG72558.1"/>
    <property type="molecule type" value="Genomic_DNA"/>
</dbReference>
<evidence type="ECO:0000259" key="5">
    <source>
        <dbReference type="PROSITE" id="PS51006"/>
    </source>
</evidence>
<comment type="similarity">
    <text evidence="1">Belongs to the spermidine/spermine synthase family.</text>
</comment>
<name>A0A1E5IRD8_SHECO</name>
<dbReference type="CDD" id="cd02440">
    <property type="entry name" value="AdoMet_MTases"/>
    <property type="match status" value="1"/>
</dbReference>
<evidence type="ECO:0000256" key="1">
    <source>
        <dbReference type="ARBA" id="ARBA00007867"/>
    </source>
</evidence>
<keyword evidence="9" id="KW-1185">Reference proteome</keyword>
<keyword evidence="2 4" id="KW-0808">Transferase</keyword>